<dbReference type="PATRIC" id="fig|396014.3.peg.903"/>
<protein>
    <submittedName>
        <fullName evidence="1">Uncharacterized protein</fullName>
    </submittedName>
</protein>
<dbReference type="EMBL" id="JDYK01000003">
    <property type="protein sequence ID" value="EWS82470.1"/>
    <property type="molecule type" value="Genomic_DNA"/>
</dbReference>
<name>Z9JVR8_9MICO</name>
<dbReference type="Proteomes" id="UP000023067">
    <property type="component" value="Unassembled WGS sequence"/>
</dbReference>
<dbReference type="Pfam" id="PF19866">
    <property type="entry name" value="DUF6339"/>
    <property type="match status" value="1"/>
</dbReference>
<evidence type="ECO:0000313" key="1">
    <source>
        <dbReference type="EMBL" id="EWS82470.1"/>
    </source>
</evidence>
<organism evidence="1 2">
    <name type="scientific">Brachybacterium phenoliresistens</name>
    <dbReference type="NCBI Taxonomy" id="396014"/>
    <lineage>
        <taxon>Bacteria</taxon>
        <taxon>Bacillati</taxon>
        <taxon>Actinomycetota</taxon>
        <taxon>Actinomycetes</taxon>
        <taxon>Micrococcales</taxon>
        <taxon>Dermabacteraceae</taxon>
        <taxon>Brachybacterium</taxon>
    </lineage>
</organism>
<evidence type="ECO:0000313" key="2">
    <source>
        <dbReference type="Proteomes" id="UP000023067"/>
    </source>
</evidence>
<sequence>MTRIYPQFDRDVAFEELAALENLLRAGMAPRPLADGMLHPATKFNGFGGVPVDVPRLRALRSALESALSGAGAQGRDADRRFDVAVGQVLAHWFEEDGRGQASNPEIWPYLTIYVLPDLAIRRFGPDKSGRLPRDRYLSGRRNVFYRAYLRSWILGDLLDDPDLPLYEDDLVGLVDRNLSADHRIARMIGEQIRSIQSGEARREGVRGGLKSVQYELRVSDLASLTDESAKRVIAECFDGGVKRQGATF</sequence>
<keyword evidence="2" id="KW-1185">Reference proteome</keyword>
<dbReference type="InterPro" id="IPR045920">
    <property type="entry name" value="DUF6339"/>
</dbReference>
<dbReference type="OrthoDB" id="9813719at2"/>
<comment type="caution">
    <text evidence="1">The sequence shown here is derived from an EMBL/GenBank/DDBJ whole genome shotgun (WGS) entry which is preliminary data.</text>
</comment>
<dbReference type="HOGENOM" id="CLU_066868_0_0_11"/>
<dbReference type="RefSeq" id="WP_038370864.1">
    <property type="nucleotide sequence ID" value="NZ_KK069989.1"/>
</dbReference>
<reference evidence="1 2" key="1">
    <citation type="submission" date="2014-02" db="EMBL/GenBank/DDBJ databases">
        <title>Genome sequence of Brachybacterium phenoliresistens strain W13A50.</title>
        <authorList>
            <person name="Wang X."/>
        </authorList>
    </citation>
    <scope>NUCLEOTIDE SEQUENCE [LARGE SCALE GENOMIC DNA]</scope>
    <source>
        <strain evidence="1 2">W13A50</strain>
    </source>
</reference>
<gene>
    <name evidence="1" type="ORF">BF93_11980</name>
</gene>
<accession>Z9JVR8</accession>
<proteinExistence type="predicted"/>
<dbReference type="AlphaFoldDB" id="Z9JVR8"/>
<dbReference type="STRING" id="396014.BF93_11980"/>